<protein>
    <submittedName>
        <fullName evidence="2">Helix-turn-helix domain-containing protein</fullName>
    </submittedName>
</protein>
<organism evidence="2">
    <name type="scientific">Vibrio chaetopteri</name>
    <dbReference type="NCBI Taxonomy" id="3016528"/>
    <lineage>
        <taxon>Bacteria</taxon>
        <taxon>Pseudomonadati</taxon>
        <taxon>Pseudomonadota</taxon>
        <taxon>Gammaproteobacteria</taxon>
        <taxon>Vibrionales</taxon>
        <taxon>Vibrionaceae</taxon>
        <taxon>Vibrio</taxon>
    </lineage>
</organism>
<dbReference type="KEGG" id="vck:PG915_19735"/>
<dbReference type="SUPFAM" id="SSF46785">
    <property type="entry name" value="Winged helix' DNA-binding domain"/>
    <property type="match status" value="1"/>
</dbReference>
<dbReference type="RefSeq" id="WP_353500106.1">
    <property type="nucleotide sequence ID" value="NZ_CP115921.1"/>
</dbReference>
<dbReference type="Pfam" id="PF01381">
    <property type="entry name" value="HTH_3"/>
    <property type="match status" value="1"/>
</dbReference>
<dbReference type="InterPro" id="IPR036390">
    <property type="entry name" value="WH_DNA-bd_sf"/>
</dbReference>
<dbReference type="GO" id="GO:0003677">
    <property type="term" value="F:DNA binding"/>
    <property type="evidence" value="ECO:0007669"/>
    <property type="project" value="InterPro"/>
</dbReference>
<gene>
    <name evidence="2" type="ORF">PG915_19735</name>
</gene>
<feature type="domain" description="HTH cro/C1-type" evidence="1">
    <location>
        <begin position="13"/>
        <end position="67"/>
    </location>
</feature>
<evidence type="ECO:0000259" key="1">
    <source>
        <dbReference type="PROSITE" id="PS50943"/>
    </source>
</evidence>
<accession>A0AAU8BQI7</accession>
<dbReference type="SMART" id="SM00530">
    <property type="entry name" value="HTH_XRE"/>
    <property type="match status" value="1"/>
</dbReference>
<reference evidence="2" key="1">
    <citation type="submission" date="2023-01" db="EMBL/GenBank/DDBJ databases">
        <title>Vibrio sp. CB1-14 genome sequencing.</title>
        <authorList>
            <person name="Otstavnykh N."/>
            <person name="Isaeva M."/>
            <person name="Meleshko D."/>
        </authorList>
    </citation>
    <scope>NUCLEOTIDE SEQUENCE</scope>
    <source>
        <strain evidence="2">CB1-14</strain>
    </source>
</reference>
<dbReference type="InterPro" id="IPR001387">
    <property type="entry name" value="Cro/C1-type_HTH"/>
</dbReference>
<dbReference type="EMBL" id="CP115921">
    <property type="protein sequence ID" value="XCD18970.1"/>
    <property type="molecule type" value="Genomic_DNA"/>
</dbReference>
<sequence>MESRLAQEVCALIKAELKRSKLPYRVLGERLGVSEVSVKRMLNSHQSLSVERLIAISENLDMPLSKLIAKAEKNLSRIPLFTKEQDLAFFNYPPLFTLWTELTENRSLNEIQDRHQLTSASLYRYLRMLEDVGLVTLDIHGSPNLNVPTHTAFEQGAKYPVFFTSQVLNRLQQRVINLPANDDQAFLTMVKAELTHEEFAAINKKLEDWMFTLLGDSQNQQSRKGLNVRPYTFGFMGAQGAFHDELPLIPNLSQS</sequence>
<evidence type="ECO:0000313" key="2">
    <source>
        <dbReference type="EMBL" id="XCD18970.1"/>
    </source>
</evidence>
<proteinExistence type="predicted"/>
<dbReference type="InterPro" id="IPR010982">
    <property type="entry name" value="Lambda_DNA-bd_dom_sf"/>
</dbReference>
<dbReference type="Gene3D" id="1.10.260.40">
    <property type="entry name" value="lambda repressor-like DNA-binding domains"/>
    <property type="match status" value="1"/>
</dbReference>
<dbReference type="PROSITE" id="PS50943">
    <property type="entry name" value="HTH_CROC1"/>
    <property type="match status" value="1"/>
</dbReference>
<name>A0AAU8BQI7_9VIBR</name>
<dbReference type="SUPFAM" id="SSF47413">
    <property type="entry name" value="lambda repressor-like DNA-binding domains"/>
    <property type="match status" value="1"/>
</dbReference>
<dbReference type="AlphaFoldDB" id="A0AAU8BQI7"/>